<feature type="region of interest" description="Disordered" evidence="6">
    <location>
        <begin position="240"/>
        <end position="259"/>
    </location>
</feature>
<reference evidence="9" key="1">
    <citation type="submission" date="2021-12" db="EMBL/GenBank/DDBJ databases">
        <authorList>
            <person name="Zaccaron A."/>
            <person name="Stergiopoulos I."/>
        </authorList>
    </citation>
    <scope>NUCLEOTIDE SEQUENCE</scope>
    <source>
        <strain evidence="9">Race5_Kim</strain>
    </source>
</reference>
<evidence type="ECO:0000256" key="1">
    <source>
        <dbReference type="ARBA" id="ARBA00004141"/>
    </source>
</evidence>
<keyword evidence="3 7" id="KW-1133">Transmembrane helix</keyword>
<dbReference type="EMBL" id="CP090164">
    <property type="protein sequence ID" value="UJO14357.1"/>
    <property type="molecule type" value="Genomic_DNA"/>
</dbReference>
<evidence type="ECO:0000256" key="6">
    <source>
        <dbReference type="SAM" id="MobiDB-lite"/>
    </source>
</evidence>
<keyword evidence="2 7" id="KW-0812">Transmembrane</keyword>
<evidence type="ECO:0000313" key="9">
    <source>
        <dbReference type="EMBL" id="UJO14357.1"/>
    </source>
</evidence>
<evidence type="ECO:0000256" key="2">
    <source>
        <dbReference type="ARBA" id="ARBA00022692"/>
    </source>
</evidence>
<dbReference type="Pfam" id="PF20684">
    <property type="entry name" value="Fung_rhodopsin"/>
    <property type="match status" value="1"/>
</dbReference>
<dbReference type="InterPro" id="IPR052337">
    <property type="entry name" value="SAT4-like"/>
</dbReference>
<feature type="transmembrane region" description="Helical" evidence="7">
    <location>
        <begin position="112"/>
        <end position="131"/>
    </location>
</feature>
<gene>
    <name evidence="9" type="ORF">CLAFUR5_02360</name>
</gene>
<evidence type="ECO:0000313" key="10">
    <source>
        <dbReference type="Proteomes" id="UP000756132"/>
    </source>
</evidence>
<dbReference type="RefSeq" id="XP_047758723.1">
    <property type="nucleotide sequence ID" value="XM_047901508.1"/>
</dbReference>
<name>A0A9Q8P616_PASFU</name>
<proteinExistence type="inferred from homology"/>
<dbReference type="PANTHER" id="PTHR33048:SF160">
    <property type="entry name" value="SAT4 FAMILY MEMBRANE PROTEIN"/>
    <property type="match status" value="1"/>
</dbReference>
<evidence type="ECO:0000259" key="8">
    <source>
        <dbReference type="Pfam" id="PF20684"/>
    </source>
</evidence>
<accession>A0A9Q8P616</accession>
<evidence type="ECO:0000256" key="4">
    <source>
        <dbReference type="ARBA" id="ARBA00023136"/>
    </source>
</evidence>
<feature type="transmembrane region" description="Helical" evidence="7">
    <location>
        <begin position="151"/>
        <end position="170"/>
    </location>
</feature>
<keyword evidence="10" id="KW-1185">Reference proteome</keyword>
<dbReference type="AlphaFoldDB" id="A0A9Q8P616"/>
<comment type="subcellular location">
    <subcellularLocation>
        <location evidence="1">Membrane</location>
        <topology evidence="1">Multi-pass membrane protein</topology>
    </subcellularLocation>
</comment>
<keyword evidence="4 7" id="KW-0472">Membrane</keyword>
<dbReference type="KEGG" id="ffu:CLAFUR5_02360"/>
<reference evidence="9" key="2">
    <citation type="journal article" date="2022" name="Microb. Genom.">
        <title>A chromosome-scale genome assembly of the tomato pathogen Cladosporium fulvum reveals a compartmentalized genome architecture and the presence of a dispensable chromosome.</title>
        <authorList>
            <person name="Zaccaron A.Z."/>
            <person name="Chen L.H."/>
            <person name="Samaras A."/>
            <person name="Stergiopoulos I."/>
        </authorList>
    </citation>
    <scope>NUCLEOTIDE SEQUENCE</scope>
    <source>
        <strain evidence="9">Race5_Kim</strain>
    </source>
</reference>
<dbReference type="InterPro" id="IPR049326">
    <property type="entry name" value="Rhodopsin_dom_fungi"/>
</dbReference>
<dbReference type="GO" id="GO:0016020">
    <property type="term" value="C:membrane"/>
    <property type="evidence" value="ECO:0007669"/>
    <property type="project" value="UniProtKB-SubCell"/>
</dbReference>
<feature type="domain" description="Rhodopsin" evidence="8">
    <location>
        <begin position="1"/>
        <end position="176"/>
    </location>
</feature>
<feature type="transmembrane region" description="Helical" evidence="7">
    <location>
        <begin position="29"/>
        <end position="51"/>
    </location>
</feature>
<comment type="similarity">
    <text evidence="5">Belongs to the SAT4 family.</text>
</comment>
<evidence type="ECO:0000256" key="5">
    <source>
        <dbReference type="ARBA" id="ARBA00038359"/>
    </source>
</evidence>
<feature type="transmembrane region" description="Helical" evidence="7">
    <location>
        <begin position="6"/>
        <end position="22"/>
    </location>
</feature>
<dbReference type="OrthoDB" id="2496787at2759"/>
<feature type="transmembrane region" description="Helical" evidence="7">
    <location>
        <begin position="82"/>
        <end position="100"/>
    </location>
</feature>
<dbReference type="Proteomes" id="UP000756132">
    <property type="component" value="Chromosome 2"/>
</dbReference>
<protein>
    <submittedName>
        <fullName evidence="9">Satratoxin biosynthesis SC1 cluster protein 4</fullName>
    </submittedName>
</protein>
<evidence type="ECO:0000256" key="3">
    <source>
        <dbReference type="ARBA" id="ARBA00022989"/>
    </source>
</evidence>
<dbReference type="PANTHER" id="PTHR33048">
    <property type="entry name" value="PTH11-LIKE INTEGRAL MEMBRANE PROTEIN (AFU_ORTHOLOGUE AFUA_5G11245)"/>
    <property type="match status" value="1"/>
</dbReference>
<dbReference type="GeneID" id="71982238"/>
<organism evidence="9 10">
    <name type="scientific">Passalora fulva</name>
    <name type="common">Tomato leaf mold</name>
    <name type="synonym">Cladosporium fulvum</name>
    <dbReference type="NCBI Taxonomy" id="5499"/>
    <lineage>
        <taxon>Eukaryota</taxon>
        <taxon>Fungi</taxon>
        <taxon>Dikarya</taxon>
        <taxon>Ascomycota</taxon>
        <taxon>Pezizomycotina</taxon>
        <taxon>Dothideomycetes</taxon>
        <taxon>Dothideomycetidae</taxon>
        <taxon>Mycosphaerellales</taxon>
        <taxon>Mycosphaerellaceae</taxon>
        <taxon>Fulvia</taxon>
    </lineage>
</organism>
<sequence>MMYLVALPAVKIAILLTYLRIFQQKNFRMLVYGALGLNAAYAIIFVLVTAFQCTPINLAWHHWDNAHPGRCNNVNAQSWSSAAINIVLDIIVVALPMPMLWRMELNKRKKALVMLMFGVGIFVTIVSILRLQVLVKFGDSKNITYDYKSAGYWSIVELHTAVVCACMPGIRNLIRRAFPKLMGQSTAGSSKPSSNLSGRTAVASGVYKSGNEIFVRPRHSDDEAFIPLENVSTHKLVEARTQPVTPPESIHASCWGSQR</sequence>
<evidence type="ECO:0000256" key="7">
    <source>
        <dbReference type="SAM" id="Phobius"/>
    </source>
</evidence>